<dbReference type="SUPFAM" id="SSF55729">
    <property type="entry name" value="Acyl-CoA N-acyltransferases (Nat)"/>
    <property type="match status" value="1"/>
</dbReference>
<accession>A0A1I2CJQ7</accession>
<sequence length="429" mass="50348">MYKILIRPLIVEDAAISWRWRNDAEVWKETGQKPDKPITFEIENEWISRVVKEQTTKRFAITVDNQYVGNVQLTDVIDSTAQLHIFIGEKSFWGKGIANQAVYQMLNYAKEILKLTDVYLHVKKSNKAGIKVYLKNSFVEVAFDNDQVKMSCKLEDLIAPTISIFCMVYNHEKYIANAIEGFLMQKTNFNSVIVIGEDCSRDGSRKVIDSYVERYPGKFKLMYHDVNVGAHKNQEIILKNCNGKYVAICEGDDYWTDPFKLQTQVDFLEWNDTYGICFTDYKIYNQNTNTYDHPNLIEKYKSKNSFSRNEIVLDNFIPTLTSVFRNRHEIIQYLEKEFFPGDWFIHILNAKFGKIKFLPINSAVYRKHGGGVCSSSDPILNNSKYLKSIEIFRKQFRTDYILQLLFFITKTKIRFQSLKFRLKHILKRE</sequence>
<dbReference type="GO" id="GO:0016747">
    <property type="term" value="F:acyltransferase activity, transferring groups other than amino-acyl groups"/>
    <property type="evidence" value="ECO:0007669"/>
    <property type="project" value="InterPro"/>
</dbReference>
<dbReference type="InterPro" id="IPR029044">
    <property type="entry name" value="Nucleotide-diphossugar_trans"/>
</dbReference>
<dbReference type="Gene3D" id="3.40.630.30">
    <property type="match status" value="1"/>
</dbReference>
<keyword evidence="3" id="KW-1185">Reference proteome</keyword>
<dbReference type="OrthoDB" id="199095at2"/>
<name>A0A1I2CJQ7_9FLAO</name>
<gene>
    <name evidence="2" type="ORF">SAMN04488131_10392</name>
</gene>
<dbReference type="SUPFAM" id="SSF53448">
    <property type="entry name" value="Nucleotide-diphospho-sugar transferases"/>
    <property type="match status" value="1"/>
</dbReference>
<dbReference type="STRING" id="935223.SAMN04488131_10392"/>
<dbReference type="PANTHER" id="PTHR43415:SF3">
    <property type="entry name" value="GNAT-FAMILY ACETYLTRANSFERASE"/>
    <property type="match status" value="1"/>
</dbReference>
<protein>
    <submittedName>
        <fullName evidence="2">Protein N-acetyltransferase, RimJ/RimL family</fullName>
    </submittedName>
</protein>
<evidence type="ECO:0000259" key="1">
    <source>
        <dbReference type="PROSITE" id="PS51186"/>
    </source>
</evidence>
<dbReference type="RefSeq" id="WP_091203606.1">
    <property type="nucleotide sequence ID" value="NZ_FONQ01000003.1"/>
</dbReference>
<feature type="domain" description="N-acetyltransferase" evidence="1">
    <location>
        <begin position="4"/>
        <end position="155"/>
    </location>
</feature>
<organism evidence="2 3">
    <name type="scientific">Flavobacterium xueshanense</name>
    <dbReference type="NCBI Taxonomy" id="935223"/>
    <lineage>
        <taxon>Bacteria</taxon>
        <taxon>Pseudomonadati</taxon>
        <taxon>Bacteroidota</taxon>
        <taxon>Flavobacteriia</taxon>
        <taxon>Flavobacteriales</taxon>
        <taxon>Flavobacteriaceae</taxon>
        <taxon>Flavobacterium</taxon>
    </lineage>
</organism>
<keyword evidence="2" id="KW-0808">Transferase</keyword>
<evidence type="ECO:0000313" key="2">
    <source>
        <dbReference type="EMBL" id="SFE68546.1"/>
    </source>
</evidence>
<dbReference type="Gene3D" id="3.90.550.10">
    <property type="entry name" value="Spore Coat Polysaccharide Biosynthesis Protein SpsA, Chain A"/>
    <property type="match status" value="1"/>
</dbReference>
<dbReference type="PROSITE" id="PS51186">
    <property type="entry name" value="GNAT"/>
    <property type="match status" value="1"/>
</dbReference>
<dbReference type="Proteomes" id="UP000198596">
    <property type="component" value="Unassembled WGS sequence"/>
</dbReference>
<dbReference type="PANTHER" id="PTHR43415">
    <property type="entry name" value="SPERMIDINE N(1)-ACETYLTRANSFERASE"/>
    <property type="match status" value="1"/>
</dbReference>
<dbReference type="AlphaFoldDB" id="A0A1I2CJQ7"/>
<reference evidence="3" key="1">
    <citation type="submission" date="2016-10" db="EMBL/GenBank/DDBJ databases">
        <authorList>
            <person name="Varghese N."/>
            <person name="Submissions S."/>
        </authorList>
    </citation>
    <scope>NUCLEOTIDE SEQUENCE [LARGE SCALE GENOMIC DNA]</scope>
    <source>
        <strain evidence="3">CGMCC 1.9227</strain>
    </source>
</reference>
<dbReference type="Pfam" id="PF00535">
    <property type="entry name" value="Glycos_transf_2"/>
    <property type="match status" value="1"/>
</dbReference>
<dbReference type="InterPro" id="IPR001173">
    <property type="entry name" value="Glyco_trans_2-like"/>
</dbReference>
<evidence type="ECO:0000313" key="3">
    <source>
        <dbReference type="Proteomes" id="UP000198596"/>
    </source>
</evidence>
<dbReference type="InterPro" id="IPR016181">
    <property type="entry name" value="Acyl_CoA_acyltransferase"/>
</dbReference>
<proteinExistence type="predicted"/>
<dbReference type="Pfam" id="PF13302">
    <property type="entry name" value="Acetyltransf_3"/>
    <property type="match status" value="1"/>
</dbReference>
<dbReference type="EMBL" id="FONQ01000003">
    <property type="protein sequence ID" value="SFE68546.1"/>
    <property type="molecule type" value="Genomic_DNA"/>
</dbReference>
<dbReference type="InterPro" id="IPR000182">
    <property type="entry name" value="GNAT_dom"/>
</dbReference>